<accession>A0ABN7AEY5</accession>
<dbReference type="Proteomes" id="UP001307889">
    <property type="component" value="Chromosome 2"/>
</dbReference>
<evidence type="ECO:0000313" key="2">
    <source>
        <dbReference type="EMBL" id="BES89744.1"/>
    </source>
</evidence>
<evidence type="ECO:0000313" key="3">
    <source>
        <dbReference type="Proteomes" id="UP001307889"/>
    </source>
</evidence>
<keyword evidence="3" id="KW-1185">Reference proteome</keyword>
<keyword evidence="1" id="KW-0175">Coiled coil</keyword>
<dbReference type="EMBL" id="AP028910">
    <property type="protein sequence ID" value="BES89744.1"/>
    <property type="molecule type" value="Genomic_DNA"/>
</dbReference>
<name>A0ABN7AEY5_9HEMI</name>
<gene>
    <name evidence="2" type="ORF">NTJ_02551</name>
</gene>
<feature type="coiled-coil region" evidence="1">
    <location>
        <begin position="14"/>
        <end position="48"/>
    </location>
</feature>
<protein>
    <submittedName>
        <fullName evidence="2">Uncharacterized protein</fullName>
    </submittedName>
</protein>
<evidence type="ECO:0000256" key="1">
    <source>
        <dbReference type="SAM" id="Coils"/>
    </source>
</evidence>
<sequence length="68" mass="7673">MCFGLGDILLADIVKEFKEEIRKLKAMIVKHENRIRALESTIKEREEATNLPDISSTISALDMGPDEV</sequence>
<reference evidence="2 3" key="1">
    <citation type="submission" date="2023-09" db="EMBL/GenBank/DDBJ databases">
        <title>Nesidiocoris tenuis whole genome shotgun sequence.</title>
        <authorList>
            <person name="Shibata T."/>
            <person name="Shimoda M."/>
            <person name="Kobayashi T."/>
            <person name="Uehara T."/>
        </authorList>
    </citation>
    <scope>NUCLEOTIDE SEQUENCE [LARGE SCALE GENOMIC DNA]</scope>
    <source>
        <strain evidence="2 3">Japan</strain>
    </source>
</reference>
<proteinExistence type="predicted"/>
<organism evidence="2 3">
    <name type="scientific">Nesidiocoris tenuis</name>
    <dbReference type="NCBI Taxonomy" id="355587"/>
    <lineage>
        <taxon>Eukaryota</taxon>
        <taxon>Metazoa</taxon>
        <taxon>Ecdysozoa</taxon>
        <taxon>Arthropoda</taxon>
        <taxon>Hexapoda</taxon>
        <taxon>Insecta</taxon>
        <taxon>Pterygota</taxon>
        <taxon>Neoptera</taxon>
        <taxon>Paraneoptera</taxon>
        <taxon>Hemiptera</taxon>
        <taxon>Heteroptera</taxon>
        <taxon>Panheteroptera</taxon>
        <taxon>Cimicomorpha</taxon>
        <taxon>Miridae</taxon>
        <taxon>Dicyphina</taxon>
        <taxon>Nesidiocoris</taxon>
    </lineage>
</organism>